<dbReference type="WBParaSite" id="SSTP_0000683200.1">
    <property type="protein sequence ID" value="SSTP_0000683200.1"/>
    <property type="gene ID" value="SSTP_0000683200"/>
</dbReference>
<dbReference type="AlphaFoldDB" id="A0A0K0EBG1"/>
<protein>
    <submittedName>
        <fullName evidence="2">TGT domain-containing protein</fullName>
    </submittedName>
</protein>
<dbReference type="WBParaSite" id="TCONS_00007870.p1">
    <property type="protein sequence ID" value="TCONS_00007870.p1"/>
    <property type="gene ID" value="XLOC_005880"/>
</dbReference>
<proteinExistence type="predicted"/>
<evidence type="ECO:0000313" key="2">
    <source>
        <dbReference type="WBParaSite" id="SSTP_0000683200.1"/>
    </source>
</evidence>
<reference evidence="2" key="1">
    <citation type="submission" date="2015-08" db="UniProtKB">
        <authorList>
            <consortium name="WormBaseParasite"/>
        </authorList>
    </citation>
    <scope>IDENTIFICATION</scope>
</reference>
<organism evidence="2">
    <name type="scientific">Strongyloides stercoralis</name>
    <name type="common">Threadworm</name>
    <dbReference type="NCBI Taxonomy" id="6248"/>
    <lineage>
        <taxon>Eukaryota</taxon>
        <taxon>Metazoa</taxon>
        <taxon>Ecdysozoa</taxon>
        <taxon>Nematoda</taxon>
        <taxon>Chromadorea</taxon>
        <taxon>Rhabditida</taxon>
        <taxon>Tylenchina</taxon>
        <taxon>Panagrolaimomorpha</taxon>
        <taxon>Strongyloidoidea</taxon>
        <taxon>Strongyloididae</taxon>
        <taxon>Strongyloides</taxon>
    </lineage>
</organism>
<name>A0A0K0EBG1_STRER</name>
<accession>A0A0K0EBG1</accession>
<dbReference type="Proteomes" id="UP000035681">
    <property type="component" value="Unplaced"/>
</dbReference>
<sequence length="383" mass="44512">MKKAIVGRFTSKNVQDIILSTIENIGKFNETHVIMFDTQNFDIPLKIINKGTQQVTIVEGDKNYHRWQAKSLDKWKLNNNAIDDINYLNTDKNSPSILLASKCVLNANVEEIFNTTEVGKKNSETFIRQVLQFNSNDYKKKYPNKSFKLNYNKQVPYSKNTVFVIATNKILSQKHCINYLKKEASTFYSQENSSLLSAKTKVSFITFINPELYCELFTAKNNFSITSKTIIKESIFFNTLFNIKEIGSFKCDEFSPNMILPNYTKTKISKLENNNIDPNLIKGILIQPKSINELNFNSSHINKMFIKKLKFLLSIFNNIKKSETVEDVFKKIFKTYPKSNYLSTKFWSIPINEWLTILPELFDKPLTTEMEKELKNFSISKKK</sequence>
<keyword evidence="1" id="KW-1185">Reference proteome</keyword>
<evidence type="ECO:0000313" key="1">
    <source>
        <dbReference type="Proteomes" id="UP000035681"/>
    </source>
</evidence>